<comment type="caution">
    <text evidence="2">The sequence shown here is derived from an EMBL/GenBank/DDBJ whole genome shotgun (WGS) entry which is preliminary data.</text>
</comment>
<dbReference type="InterPro" id="IPR010093">
    <property type="entry name" value="SinI_DNA-bd"/>
</dbReference>
<dbReference type="EMBL" id="VLLE01000006">
    <property type="protein sequence ID" value="TWI79058.1"/>
    <property type="molecule type" value="Genomic_DNA"/>
</dbReference>
<accession>A0A562SCR4</accession>
<keyword evidence="3" id="KW-1185">Reference proteome</keyword>
<evidence type="ECO:0000313" key="3">
    <source>
        <dbReference type="Proteomes" id="UP000316167"/>
    </source>
</evidence>
<dbReference type="InterPro" id="IPR009061">
    <property type="entry name" value="DNA-bd_dom_put_sf"/>
</dbReference>
<organism evidence="2 3">
    <name type="scientific">Lacibacter cauensis</name>
    <dbReference type="NCBI Taxonomy" id="510947"/>
    <lineage>
        <taxon>Bacteria</taxon>
        <taxon>Pseudomonadati</taxon>
        <taxon>Bacteroidota</taxon>
        <taxon>Chitinophagia</taxon>
        <taxon>Chitinophagales</taxon>
        <taxon>Chitinophagaceae</taxon>
        <taxon>Lacibacter</taxon>
    </lineage>
</organism>
<dbReference type="SUPFAM" id="SSF46955">
    <property type="entry name" value="Putative DNA-binding domain"/>
    <property type="match status" value="1"/>
</dbReference>
<dbReference type="AlphaFoldDB" id="A0A562SCR4"/>
<dbReference type="Pfam" id="PF12728">
    <property type="entry name" value="HTH_17"/>
    <property type="match status" value="1"/>
</dbReference>
<dbReference type="Proteomes" id="UP000316167">
    <property type="component" value="Unassembled WGS sequence"/>
</dbReference>
<gene>
    <name evidence="2" type="ORF">IQ13_3450</name>
</gene>
<evidence type="ECO:0000259" key="1">
    <source>
        <dbReference type="Pfam" id="PF12728"/>
    </source>
</evidence>
<sequence>MAGNSAVPILIPFEPEEFWSQIRLIIREEVERNKKAQPQELGILETPGLNEKPLFKIEEVCSLFKVTKPTIYDWIKHGKLKRVKIRSRVYFLGSDIRQLMQA</sequence>
<evidence type="ECO:0000313" key="2">
    <source>
        <dbReference type="EMBL" id="TWI79058.1"/>
    </source>
</evidence>
<proteinExistence type="predicted"/>
<feature type="domain" description="Helix-turn-helix" evidence="1">
    <location>
        <begin position="54"/>
        <end position="101"/>
    </location>
</feature>
<dbReference type="OrthoDB" id="1097811at2"/>
<dbReference type="GO" id="GO:0003677">
    <property type="term" value="F:DNA binding"/>
    <property type="evidence" value="ECO:0007669"/>
    <property type="project" value="InterPro"/>
</dbReference>
<reference evidence="2 3" key="1">
    <citation type="journal article" date="2015" name="Stand. Genomic Sci.">
        <title>Genomic Encyclopedia of Bacterial and Archaeal Type Strains, Phase III: the genomes of soil and plant-associated and newly described type strains.</title>
        <authorList>
            <person name="Whitman W.B."/>
            <person name="Woyke T."/>
            <person name="Klenk H.P."/>
            <person name="Zhou Y."/>
            <person name="Lilburn T.G."/>
            <person name="Beck B.J."/>
            <person name="De Vos P."/>
            <person name="Vandamme P."/>
            <person name="Eisen J.A."/>
            <person name="Garrity G."/>
            <person name="Hugenholtz P."/>
            <person name="Kyrpides N.C."/>
        </authorList>
    </citation>
    <scope>NUCLEOTIDE SEQUENCE [LARGE SCALE GENOMIC DNA]</scope>
    <source>
        <strain evidence="2 3">CGMCC 1.7271</strain>
    </source>
</reference>
<dbReference type="RefSeq" id="WP_144887846.1">
    <property type="nucleotide sequence ID" value="NZ_VLLE01000006.1"/>
</dbReference>
<name>A0A562SCR4_9BACT</name>
<protein>
    <submittedName>
        <fullName evidence="2">AlpA family transcriptional regulator</fullName>
    </submittedName>
</protein>
<dbReference type="InterPro" id="IPR041657">
    <property type="entry name" value="HTH_17"/>
</dbReference>
<dbReference type="NCBIfam" id="TIGR01764">
    <property type="entry name" value="excise"/>
    <property type="match status" value="1"/>
</dbReference>